<dbReference type="NCBIfam" id="TIGR00566">
    <property type="entry name" value="trpG_papA"/>
    <property type="match status" value="1"/>
</dbReference>
<dbReference type="AlphaFoldDB" id="F0H751"/>
<gene>
    <name evidence="3" type="ORF">HMPREF9303_1280</name>
</gene>
<dbReference type="EMBL" id="AEXO01000067">
    <property type="protein sequence ID" value="EGC86350.1"/>
    <property type="molecule type" value="Genomic_DNA"/>
</dbReference>
<dbReference type="PANTHER" id="PTHR43418">
    <property type="entry name" value="MULTIFUNCTIONAL TRYPTOPHAN BIOSYNTHESIS PROTEIN-RELATED"/>
    <property type="match status" value="1"/>
</dbReference>
<dbReference type="PRINTS" id="PR00099">
    <property type="entry name" value="CPSGATASE"/>
</dbReference>
<dbReference type="RefSeq" id="WP_004353386.1">
    <property type="nucleotide sequence ID" value="NZ_AEXO01000067.1"/>
</dbReference>
<dbReference type="Pfam" id="PF00117">
    <property type="entry name" value="GATase"/>
    <property type="match status" value="1"/>
</dbReference>
<dbReference type="GO" id="GO:0000162">
    <property type="term" value="P:L-tryptophan biosynthetic process"/>
    <property type="evidence" value="ECO:0007669"/>
    <property type="project" value="TreeGrafter"/>
</dbReference>
<dbReference type="InterPro" id="IPR029062">
    <property type="entry name" value="Class_I_gatase-like"/>
</dbReference>
<keyword evidence="3" id="KW-0808">Transferase</keyword>
<sequence>MPMRTKCAVVDNYDSFTYNLVHMIKELGADVTVLRNDRFDLMDLISFDRIVLSPGPGIPSEAGLLLDVIRRYAGIRPILGVCLGHQAIGEVFGARLLNLSDVFHGVSAKVTQVADTPLFAGLPRQFPVGRYHSWVVERESMPDCLEITAESDEGLIMALHHRTYDIHGIQFHPESVLTPDGKRIMENWLHI</sequence>
<dbReference type="GO" id="GO:0004049">
    <property type="term" value="F:anthranilate synthase activity"/>
    <property type="evidence" value="ECO:0007669"/>
    <property type="project" value="TreeGrafter"/>
</dbReference>
<evidence type="ECO:0000256" key="1">
    <source>
        <dbReference type="ARBA" id="ARBA00022962"/>
    </source>
</evidence>
<keyword evidence="1 3" id="KW-0315">Glutamine amidotransferase</keyword>
<feature type="domain" description="Glutamine amidotransferase" evidence="2">
    <location>
        <begin position="9"/>
        <end position="189"/>
    </location>
</feature>
<dbReference type="PANTHER" id="PTHR43418:SF4">
    <property type="entry name" value="MULTIFUNCTIONAL TRYPTOPHAN BIOSYNTHESIS PROTEIN"/>
    <property type="match status" value="1"/>
</dbReference>
<dbReference type="InterPro" id="IPR050472">
    <property type="entry name" value="Anth_synth/Amidotransfase"/>
</dbReference>
<dbReference type="GO" id="GO:0005829">
    <property type="term" value="C:cytosol"/>
    <property type="evidence" value="ECO:0007669"/>
    <property type="project" value="TreeGrafter"/>
</dbReference>
<dbReference type="InterPro" id="IPR006221">
    <property type="entry name" value="TrpG/PapA_dom"/>
</dbReference>
<proteinExistence type="predicted"/>
<dbReference type="Gene3D" id="3.40.50.880">
    <property type="match status" value="1"/>
</dbReference>
<name>F0H751_9BACT</name>
<comment type="caution">
    <text evidence="3">The sequence shown here is derived from an EMBL/GenBank/DDBJ whole genome shotgun (WGS) entry which is preliminary data.</text>
</comment>
<organism evidence="3 4">
    <name type="scientific">Prevotella denticola CRIS 18C-A</name>
    <dbReference type="NCBI Taxonomy" id="944557"/>
    <lineage>
        <taxon>Bacteria</taxon>
        <taxon>Pseudomonadati</taxon>
        <taxon>Bacteroidota</taxon>
        <taxon>Bacteroidia</taxon>
        <taxon>Bacteroidales</taxon>
        <taxon>Prevotellaceae</taxon>
        <taxon>Prevotella</taxon>
    </lineage>
</organism>
<dbReference type="PROSITE" id="PS51273">
    <property type="entry name" value="GATASE_TYPE_1"/>
    <property type="match status" value="1"/>
</dbReference>
<dbReference type="InterPro" id="IPR017926">
    <property type="entry name" value="GATASE"/>
</dbReference>
<keyword evidence="4" id="KW-1185">Reference proteome</keyword>
<dbReference type="SUPFAM" id="SSF52317">
    <property type="entry name" value="Class I glutamine amidotransferase-like"/>
    <property type="match status" value="1"/>
</dbReference>
<accession>F0H751</accession>
<reference evidence="3 4" key="1">
    <citation type="submission" date="2011-02" db="EMBL/GenBank/DDBJ databases">
        <authorList>
            <person name="Durkin A.S."/>
            <person name="Madupu R."/>
            <person name="Torralba M."/>
            <person name="Gillis M."/>
            <person name="Methe B."/>
            <person name="Sutton G."/>
            <person name="Nelson K.E."/>
        </authorList>
    </citation>
    <scope>NUCLEOTIDE SEQUENCE [LARGE SCALE GENOMIC DNA]</scope>
    <source>
        <strain evidence="3 4">CRIS 18C-A</strain>
    </source>
</reference>
<dbReference type="Proteomes" id="UP000003155">
    <property type="component" value="Unassembled WGS sequence"/>
</dbReference>
<dbReference type="PRINTS" id="PR00096">
    <property type="entry name" value="GATASE"/>
</dbReference>
<protein>
    <submittedName>
        <fullName evidence="3">Glutamine amidotransferase, class I</fullName>
    </submittedName>
</protein>
<dbReference type="FunFam" id="3.40.50.880:FF:000003">
    <property type="entry name" value="Anthranilate synthase component II"/>
    <property type="match status" value="1"/>
</dbReference>
<evidence type="ECO:0000313" key="3">
    <source>
        <dbReference type="EMBL" id="EGC86350.1"/>
    </source>
</evidence>
<dbReference type="PRINTS" id="PR00097">
    <property type="entry name" value="ANTSNTHASEII"/>
</dbReference>
<dbReference type="GO" id="GO:0016740">
    <property type="term" value="F:transferase activity"/>
    <property type="evidence" value="ECO:0007669"/>
    <property type="project" value="UniProtKB-KW"/>
</dbReference>
<evidence type="ECO:0000313" key="4">
    <source>
        <dbReference type="Proteomes" id="UP000003155"/>
    </source>
</evidence>
<evidence type="ECO:0000259" key="2">
    <source>
        <dbReference type="Pfam" id="PF00117"/>
    </source>
</evidence>
<dbReference type="CDD" id="cd01743">
    <property type="entry name" value="GATase1_Anthranilate_Synthase"/>
    <property type="match status" value="1"/>
</dbReference>